<sequence>MDVLDAAWHAQGSPVPAGYRFTTRTNCARCGEHAATVDAHQVISGNWTGWDQWSTTTRARLCARCSWGYRDPVLRSGCYAITRAPATFTTLTYQNLGSLLAEPVGLDTCVVVPMRLMRKHLAPSARWGHVCVDDAALSWTSEDCTRLATMIKLRGWGFGSDMLSRPVPAYGPLSKLPPAQRAQAMALWADLMPWRQRMPWFEVGVRASMPVGDSHDQ</sequence>
<accession>A0A1J7BKE7</accession>
<comment type="caution">
    <text evidence="1">The sequence shown here is derived from an EMBL/GenBank/DDBJ whole genome shotgun (WGS) entry which is preliminary data.</text>
</comment>
<keyword evidence="2" id="KW-1185">Reference proteome</keyword>
<dbReference type="EMBL" id="MLCF01000006">
    <property type="protein sequence ID" value="OIV39163.1"/>
    <property type="molecule type" value="Genomic_DNA"/>
</dbReference>
<reference evidence="1 2" key="1">
    <citation type="submission" date="2016-10" db="EMBL/GenBank/DDBJ databases">
        <title>Genome sequence of Streptomyces gilvigriseus MUSC 26.</title>
        <authorList>
            <person name="Lee L.-H."/>
            <person name="Ser H.-L."/>
        </authorList>
    </citation>
    <scope>NUCLEOTIDE SEQUENCE [LARGE SCALE GENOMIC DNA]</scope>
    <source>
        <strain evidence="1 2">MUSC 26</strain>
    </source>
</reference>
<gene>
    <name evidence="1" type="ORF">BIV57_02105</name>
</gene>
<dbReference type="Proteomes" id="UP000243342">
    <property type="component" value="Unassembled WGS sequence"/>
</dbReference>
<protein>
    <submittedName>
        <fullName evidence="1">Uncharacterized protein</fullName>
    </submittedName>
</protein>
<evidence type="ECO:0000313" key="1">
    <source>
        <dbReference type="EMBL" id="OIV39163.1"/>
    </source>
</evidence>
<dbReference type="STRING" id="1428644.BIV57_02105"/>
<dbReference type="AlphaFoldDB" id="A0A1J7BKE7"/>
<organism evidence="1 2">
    <name type="scientific">Mangrovactinospora gilvigrisea</name>
    <dbReference type="NCBI Taxonomy" id="1428644"/>
    <lineage>
        <taxon>Bacteria</taxon>
        <taxon>Bacillati</taxon>
        <taxon>Actinomycetota</taxon>
        <taxon>Actinomycetes</taxon>
        <taxon>Kitasatosporales</taxon>
        <taxon>Streptomycetaceae</taxon>
        <taxon>Mangrovactinospora</taxon>
    </lineage>
</organism>
<proteinExistence type="predicted"/>
<name>A0A1J7BKE7_9ACTN</name>
<evidence type="ECO:0000313" key="2">
    <source>
        <dbReference type="Proteomes" id="UP000243342"/>
    </source>
</evidence>